<dbReference type="PANTHER" id="PTHR30149">
    <property type="entry name" value="HYDROGENASE PROTEIN ASSEMBLY PROTEIN HYPD"/>
    <property type="match status" value="1"/>
</dbReference>
<dbReference type="InterPro" id="IPR002780">
    <property type="entry name" value="Hyd_form_HypD"/>
</dbReference>
<evidence type="ECO:0000256" key="1">
    <source>
        <dbReference type="ARBA" id="ARBA00007888"/>
    </source>
</evidence>
<keyword evidence="3" id="KW-0408">Iron</keyword>
<name>F4XRM6_9CYAN</name>
<keyword evidence="5" id="KW-1185">Reference proteome</keyword>
<dbReference type="PIRSF" id="PIRSF005622">
    <property type="entry name" value="Hydrgn_mat_hypD"/>
    <property type="match status" value="1"/>
</dbReference>
<reference evidence="4 5" key="1">
    <citation type="journal article" date="2011" name="Proc. Natl. Acad. Sci. U.S.A.">
        <title>Genomic insights into the physiology and ecology of the marine filamentous cyanobacterium Lyngbya majuscula.</title>
        <authorList>
            <person name="Jones A.C."/>
            <person name="Monroe E.A."/>
            <person name="Podell S."/>
            <person name="Hess W.R."/>
            <person name="Klages S."/>
            <person name="Esquenazi E."/>
            <person name="Niessen S."/>
            <person name="Hoover H."/>
            <person name="Rothmann M."/>
            <person name="Lasken R.S."/>
            <person name="Yates J.R.III."/>
            <person name="Reinhardt R."/>
            <person name="Kube M."/>
            <person name="Burkart M.D."/>
            <person name="Allen E.E."/>
            <person name="Dorrestein P.C."/>
            <person name="Gerwick W.H."/>
            <person name="Gerwick L."/>
        </authorList>
    </citation>
    <scope>NUCLEOTIDE SEQUENCE [LARGE SCALE GENOMIC DNA]</scope>
    <source>
        <strain evidence="4 5">3L</strain>
    </source>
</reference>
<dbReference type="OrthoDB" id="9770424at2"/>
<dbReference type="GO" id="GO:0005506">
    <property type="term" value="F:iron ion binding"/>
    <property type="evidence" value="ECO:0007669"/>
    <property type="project" value="TreeGrafter"/>
</dbReference>
<comment type="similarity">
    <text evidence="1">Belongs to the HypD family.</text>
</comment>
<sequence>MTELVESFQSKPTQTILQDITGLSSSLTPKLRRPVKLMAVSGEQTLAIASHNLNGIALEHLEFVQGYGKAAWSLPIDRVNHALAIAQKPDVILTTFSEVMTIRGSQQNLSEIRGTGADIRTINSPQDALKIAQENPSKQVVFFAVGYEDSVLSTAQTVGQAAAEGISNFSVYCNHMTLIPAIKAILDSPSIHIDGLICASEVASVIGLEPYRFFVESYRKPIIIADSSHQAILKATQTLLQQLVDGHAELQDQAQVPAEGDSEALQTICEVFEPREFYEWRGMGSVDFSGLRLRSDYVQFDAEVKFNLPKLKLADVQFAQCMTILTGVFQPCQCKIFGAGCSPKTPMGTYMTTEEGICAMHYKVFPFIAAISD</sequence>
<gene>
    <name evidence="4" type="ORF">LYNGBM3L_02150</name>
</gene>
<protein>
    <submittedName>
        <fullName evidence="4">Hydrogenase maturation factor</fullName>
    </submittedName>
</protein>
<dbReference type="RefSeq" id="WP_008183975.1">
    <property type="nucleotide sequence ID" value="NZ_GL890903.1"/>
</dbReference>
<evidence type="ECO:0000256" key="3">
    <source>
        <dbReference type="ARBA" id="ARBA00023004"/>
    </source>
</evidence>
<dbReference type="GO" id="GO:0051539">
    <property type="term" value="F:4 iron, 4 sulfur cluster binding"/>
    <property type="evidence" value="ECO:0007669"/>
    <property type="project" value="TreeGrafter"/>
</dbReference>
<dbReference type="Proteomes" id="UP000003959">
    <property type="component" value="Unassembled WGS sequence"/>
</dbReference>
<proteinExistence type="inferred from homology"/>
<dbReference type="Gene3D" id="6.10.20.100">
    <property type="match status" value="1"/>
</dbReference>
<dbReference type="eggNOG" id="COG0409">
    <property type="taxonomic scope" value="Bacteria"/>
</dbReference>
<dbReference type="GO" id="GO:0051604">
    <property type="term" value="P:protein maturation"/>
    <property type="evidence" value="ECO:0007669"/>
    <property type="project" value="TreeGrafter"/>
</dbReference>
<keyword evidence="2" id="KW-0479">Metal-binding</keyword>
<evidence type="ECO:0000313" key="4">
    <source>
        <dbReference type="EMBL" id="EGJ32781.1"/>
    </source>
</evidence>
<dbReference type="Gene3D" id="3.40.50.11740">
    <property type="entry name" value="HypD, alpha/beta domain 2"/>
    <property type="match status" value="2"/>
</dbReference>
<dbReference type="Pfam" id="PF01924">
    <property type="entry name" value="HypD"/>
    <property type="match status" value="1"/>
</dbReference>
<accession>F4XRM6</accession>
<dbReference type="AlphaFoldDB" id="F4XRM6"/>
<evidence type="ECO:0000256" key="2">
    <source>
        <dbReference type="ARBA" id="ARBA00022723"/>
    </source>
</evidence>
<dbReference type="GO" id="GO:0070025">
    <property type="term" value="F:carbon monoxide binding"/>
    <property type="evidence" value="ECO:0007669"/>
    <property type="project" value="TreeGrafter"/>
</dbReference>
<organism evidence="4 5">
    <name type="scientific">Moorena producens 3L</name>
    <dbReference type="NCBI Taxonomy" id="489825"/>
    <lineage>
        <taxon>Bacteria</taxon>
        <taxon>Bacillati</taxon>
        <taxon>Cyanobacteriota</taxon>
        <taxon>Cyanophyceae</taxon>
        <taxon>Coleofasciculales</taxon>
        <taxon>Coleofasciculaceae</taxon>
        <taxon>Moorena</taxon>
    </lineage>
</organism>
<dbReference type="InterPro" id="IPR042243">
    <property type="entry name" value="HypD_1"/>
</dbReference>
<dbReference type="EMBL" id="GL890903">
    <property type="protein sequence ID" value="EGJ32781.1"/>
    <property type="molecule type" value="Genomic_DNA"/>
</dbReference>
<evidence type="ECO:0000313" key="5">
    <source>
        <dbReference type="Proteomes" id="UP000003959"/>
    </source>
</evidence>
<dbReference type="NCBIfam" id="TIGR00075">
    <property type="entry name" value="hypD"/>
    <property type="match status" value="1"/>
</dbReference>
<dbReference type="HOGENOM" id="CLU_048562_1_0_3"/>
<dbReference type="InterPro" id="IPR042244">
    <property type="entry name" value="HypD_2_sf"/>
</dbReference>
<dbReference type="PANTHER" id="PTHR30149:SF0">
    <property type="entry name" value="HYDROGENASE MATURATION FACTOR HYPD"/>
    <property type="match status" value="1"/>
</dbReference>